<dbReference type="EMBL" id="FR824086">
    <property type="protein sequence ID" value="CCA17846.1"/>
    <property type="molecule type" value="Genomic_DNA"/>
</dbReference>
<gene>
    <name evidence="1" type="primary">AlNc14C41G3483</name>
    <name evidence="1" type="ORF">ALNC14_039890</name>
</gene>
<name>F0W9M8_9STRA</name>
<evidence type="ECO:0000313" key="1">
    <source>
        <dbReference type="EMBL" id="CCA17846.1"/>
    </source>
</evidence>
<protein>
    <submittedName>
        <fullName evidence="1">AlNc14C41G3483 protein</fullName>
    </submittedName>
</protein>
<reference evidence="1" key="1">
    <citation type="journal article" date="2011" name="PLoS Biol.">
        <title>Gene gain and loss during evolution of obligate parasitism in the white rust pathogen of Arabidopsis thaliana.</title>
        <authorList>
            <person name="Kemen E."/>
            <person name="Gardiner A."/>
            <person name="Schultz-Larsen T."/>
            <person name="Kemen A.C."/>
            <person name="Balmuth A.L."/>
            <person name="Robert-Seilaniantz A."/>
            <person name="Bailey K."/>
            <person name="Holub E."/>
            <person name="Studholme D.J."/>
            <person name="Maclean D."/>
            <person name="Jones J.D."/>
        </authorList>
    </citation>
    <scope>NUCLEOTIDE SEQUENCE</scope>
</reference>
<proteinExistence type="predicted"/>
<organism evidence="1">
    <name type="scientific">Albugo laibachii Nc14</name>
    <dbReference type="NCBI Taxonomy" id="890382"/>
    <lineage>
        <taxon>Eukaryota</taxon>
        <taxon>Sar</taxon>
        <taxon>Stramenopiles</taxon>
        <taxon>Oomycota</taxon>
        <taxon>Peronosporomycetes</taxon>
        <taxon>Albuginales</taxon>
        <taxon>Albuginaceae</taxon>
        <taxon>Albugo</taxon>
    </lineage>
</organism>
<dbReference type="HOGENOM" id="CLU_160335_0_0_1"/>
<sequence length="100" mass="11151">MCRGEQSSPAVERDKGRGNTKAIMSLSVRKNYSAENLETAVRAYAAGTKIGRVCNEYPGVPERTIRHRANLLKTGMTLRKPRPPPILGENLESDLRDWVV</sequence>
<reference evidence="1" key="2">
    <citation type="submission" date="2011-02" db="EMBL/GenBank/DDBJ databases">
        <authorList>
            <person name="MacLean D."/>
        </authorList>
    </citation>
    <scope>NUCLEOTIDE SEQUENCE</scope>
</reference>
<dbReference type="AlphaFoldDB" id="F0W9M8"/>
<accession>F0W9M8</accession>